<dbReference type="AlphaFoldDB" id="X1B374"/>
<evidence type="ECO:0000256" key="1">
    <source>
        <dbReference type="ARBA" id="ARBA00022553"/>
    </source>
</evidence>
<evidence type="ECO:0008006" key="6">
    <source>
        <dbReference type="Google" id="ProtNLM"/>
    </source>
</evidence>
<dbReference type="Pfam" id="PF00196">
    <property type="entry name" value="GerE"/>
    <property type="match status" value="1"/>
</dbReference>
<dbReference type="GO" id="GO:0003677">
    <property type="term" value="F:DNA binding"/>
    <property type="evidence" value="ECO:0007669"/>
    <property type="project" value="UniProtKB-KW"/>
</dbReference>
<feature type="domain" description="HTH luxR-type" evidence="3">
    <location>
        <begin position="107"/>
        <end position="172"/>
    </location>
</feature>
<dbReference type="InterPro" id="IPR001789">
    <property type="entry name" value="Sig_transdc_resp-reg_receiver"/>
</dbReference>
<proteinExistence type="predicted"/>
<feature type="non-terminal residue" evidence="5">
    <location>
        <position position="1"/>
    </location>
</feature>
<evidence type="ECO:0000256" key="2">
    <source>
        <dbReference type="ARBA" id="ARBA00023125"/>
    </source>
</evidence>
<gene>
    <name evidence="5" type="ORF">S01H4_20679</name>
</gene>
<feature type="domain" description="Response regulatory" evidence="4">
    <location>
        <begin position="1"/>
        <end position="80"/>
    </location>
</feature>
<dbReference type="InterPro" id="IPR011006">
    <property type="entry name" value="CheY-like_superfamily"/>
</dbReference>
<keyword evidence="1" id="KW-0597">Phosphoprotein</keyword>
<dbReference type="InterPro" id="IPR016032">
    <property type="entry name" value="Sig_transdc_resp-reg_C-effctor"/>
</dbReference>
<dbReference type="EMBL" id="BART01009315">
    <property type="protein sequence ID" value="GAG66436.1"/>
    <property type="molecule type" value="Genomic_DNA"/>
</dbReference>
<dbReference type="InterPro" id="IPR000792">
    <property type="entry name" value="Tscrpt_reg_LuxR_C"/>
</dbReference>
<accession>X1B374</accession>
<evidence type="ECO:0000259" key="3">
    <source>
        <dbReference type="PROSITE" id="PS50043"/>
    </source>
</evidence>
<dbReference type="SMART" id="SM00421">
    <property type="entry name" value="HTH_LUXR"/>
    <property type="match status" value="1"/>
</dbReference>
<dbReference type="PROSITE" id="PS00622">
    <property type="entry name" value="HTH_LUXR_1"/>
    <property type="match status" value="1"/>
</dbReference>
<dbReference type="CDD" id="cd17535">
    <property type="entry name" value="REC_NarL-like"/>
    <property type="match status" value="1"/>
</dbReference>
<name>X1B374_9ZZZZ</name>
<dbReference type="PROSITE" id="PS50043">
    <property type="entry name" value="HTH_LUXR_2"/>
    <property type="match status" value="1"/>
</dbReference>
<dbReference type="PANTHER" id="PTHR43214:SF43">
    <property type="entry name" value="TWO-COMPONENT RESPONSE REGULATOR"/>
    <property type="match status" value="1"/>
</dbReference>
<dbReference type="InterPro" id="IPR058245">
    <property type="entry name" value="NreC/VraR/RcsB-like_REC"/>
</dbReference>
<dbReference type="SUPFAM" id="SSF52172">
    <property type="entry name" value="CheY-like"/>
    <property type="match status" value="1"/>
</dbReference>
<dbReference type="CDD" id="cd06170">
    <property type="entry name" value="LuxR_C_like"/>
    <property type="match status" value="1"/>
</dbReference>
<comment type="caution">
    <text evidence="5">The sequence shown here is derived from an EMBL/GenBank/DDBJ whole genome shotgun (WGS) entry which is preliminary data.</text>
</comment>
<organism evidence="5">
    <name type="scientific">marine sediment metagenome</name>
    <dbReference type="NCBI Taxonomy" id="412755"/>
    <lineage>
        <taxon>unclassified sequences</taxon>
        <taxon>metagenomes</taxon>
        <taxon>ecological metagenomes</taxon>
    </lineage>
</organism>
<sequence>VENAFKYQPDVILMDTRLLECSGIEVAQRIHEELLKTNIIMLTHSETDEDLISATRAGAKGYLSKDISIESLTKAIILVAEGGVVVSSPMAARLLQEFNFLEEGKDAAKLVTLLSKREQAVLSLVAQGFTNKEIATTLVICENTVKAHLRNIMEKLHANTRQQAVSLVGGKDLLPRVTQTDTKQA</sequence>
<dbReference type="InterPro" id="IPR039420">
    <property type="entry name" value="WalR-like"/>
</dbReference>
<reference evidence="5" key="1">
    <citation type="journal article" date="2014" name="Front. Microbiol.">
        <title>High frequency of phylogenetically diverse reductive dehalogenase-homologous genes in deep subseafloor sedimentary metagenomes.</title>
        <authorList>
            <person name="Kawai M."/>
            <person name="Futagami T."/>
            <person name="Toyoda A."/>
            <person name="Takaki Y."/>
            <person name="Nishi S."/>
            <person name="Hori S."/>
            <person name="Arai W."/>
            <person name="Tsubouchi T."/>
            <person name="Morono Y."/>
            <person name="Uchiyama I."/>
            <person name="Ito T."/>
            <person name="Fujiyama A."/>
            <person name="Inagaki F."/>
            <person name="Takami H."/>
        </authorList>
    </citation>
    <scope>NUCLEOTIDE SEQUENCE</scope>
    <source>
        <strain evidence="5">Expedition CK06-06</strain>
    </source>
</reference>
<dbReference type="Pfam" id="PF00072">
    <property type="entry name" value="Response_reg"/>
    <property type="match status" value="1"/>
</dbReference>
<dbReference type="Gene3D" id="3.40.50.2300">
    <property type="match status" value="1"/>
</dbReference>
<dbReference type="PRINTS" id="PR00038">
    <property type="entry name" value="HTHLUXR"/>
</dbReference>
<dbReference type="SUPFAM" id="SSF46894">
    <property type="entry name" value="C-terminal effector domain of the bipartite response regulators"/>
    <property type="match status" value="1"/>
</dbReference>
<dbReference type="PANTHER" id="PTHR43214">
    <property type="entry name" value="TWO-COMPONENT RESPONSE REGULATOR"/>
    <property type="match status" value="1"/>
</dbReference>
<evidence type="ECO:0000313" key="5">
    <source>
        <dbReference type="EMBL" id="GAG66436.1"/>
    </source>
</evidence>
<dbReference type="GO" id="GO:0000160">
    <property type="term" value="P:phosphorelay signal transduction system"/>
    <property type="evidence" value="ECO:0007669"/>
    <property type="project" value="InterPro"/>
</dbReference>
<evidence type="ECO:0000259" key="4">
    <source>
        <dbReference type="PROSITE" id="PS50110"/>
    </source>
</evidence>
<dbReference type="PROSITE" id="PS50110">
    <property type="entry name" value="RESPONSE_REGULATORY"/>
    <property type="match status" value="1"/>
</dbReference>
<keyword evidence="2" id="KW-0238">DNA-binding</keyword>
<protein>
    <recommendedName>
        <fullName evidence="6">HTH luxR-type domain-containing protein</fullName>
    </recommendedName>
</protein>
<dbReference type="GO" id="GO:0006355">
    <property type="term" value="P:regulation of DNA-templated transcription"/>
    <property type="evidence" value="ECO:0007669"/>
    <property type="project" value="InterPro"/>
</dbReference>